<name>A0ABQ9Y479_9EUKA</name>
<evidence type="ECO:0000313" key="1">
    <source>
        <dbReference type="EMBL" id="KAK2958557.1"/>
    </source>
</evidence>
<comment type="caution">
    <text evidence="1">The sequence shown here is derived from an EMBL/GenBank/DDBJ whole genome shotgun (WGS) entry which is preliminary data.</text>
</comment>
<sequence>MFEYSFGLQTQEVVELLTFKTFELQLLLQISRHFCQPEQAPNVHGFASFSGLLFENRWEDFIRVNEAILAVVERVQRKTRLDGSELAFPPLIRADILSEVTSTLLKVVKKDRRTYTQTCVNGFVSLLQNWQLTLTGITSLVHLFHTLLHSKDPRL</sequence>
<protein>
    <submittedName>
        <fullName evidence="1">Uncharacterized protein</fullName>
    </submittedName>
</protein>
<accession>A0ABQ9Y479</accession>
<dbReference type="EMBL" id="JARBJD010000037">
    <property type="protein sequence ID" value="KAK2958557.1"/>
    <property type="molecule type" value="Genomic_DNA"/>
</dbReference>
<evidence type="ECO:0000313" key="2">
    <source>
        <dbReference type="Proteomes" id="UP001281761"/>
    </source>
</evidence>
<gene>
    <name evidence="1" type="ORF">BLNAU_6591</name>
</gene>
<reference evidence="1 2" key="1">
    <citation type="journal article" date="2022" name="bioRxiv">
        <title>Genomics of Preaxostyla Flagellates Illuminates Evolutionary Transitions and the Path Towards Mitochondrial Loss.</title>
        <authorList>
            <person name="Novak L.V.F."/>
            <person name="Treitli S.C."/>
            <person name="Pyrih J."/>
            <person name="Halakuc P."/>
            <person name="Pipaliya S.V."/>
            <person name="Vacek V."/>
            <person name="Brzon O."/>
            <person name="Soukal P."/>
            <person name="Eme L."/>
            <person name="Dacks J.B."/>
            <person name="Karnkowska A."/>
            <person name="Elias M."/>
            <person name="Hampl V."/>
        </authorList>
    </citation>
    <scope>NUCLEOTIDE SEQUENCE [LARGE SCALE GENOMIC DNA]</scope>
    <source>
        <strain evidence="1">NAU3</strain>
        <tissue evidence="1">Gut</tissue>
    </source>
</reference>
<organism evidence="1 2">
    <name type="scientific">Blattamonas nauphoetae</name>
    <dbReference type="NCBI Taxonomy" id="2049346"/>
    <lineage>
        <taxon>Eukaryota</taxon>
        <taxon>Metamonada</taxon>
        <taxon>Preaxostyla</taxon>
        <taxon>Oxymonadida</taxon>
        <taxon>Blattamonas</taxon>
    </lineage>
</organism>
<proteinExistence type="predicted"/>
<keyword evidence="2" id="KW-1185">Reference proteome</keyword>
<dbReference type="Proteomes" id="UP001281761">
    <property type="component" value="Unassembled WGS sequence"/>
</dbReference>